<reference evidence="1" key="1">
    <citation type="journal article" date="2020" name="Nature">
        <title>Giant virus diversity and host interactions through global metagenomics.</title>
        <authorList>
            <person name="Schulz F."/>
            <person name="Roux S."/>
            <person name="Paez-Espino D."/>
            <person name="Jungbluth S."/>
            <person name="Walsh D.A."/>
            <person name="Denef V.J."/>
            <person name="McMahon K.D."/>
            <person name="Konstantinidis K.T."/>
            <person name="Eloe-Fadrosh E.A."/>
            <person name="Kyrpides N.C."/>
            <person name="Woyke T."/>
        </authorList>
    </citation>
    <scope>NUCLEOTIDE SEQUENCE</scope>
    <source>
        <strain evidence="1">GVMAG-M-3300023174-130</strain>
    </source>
</reference>
<proteinExistence type="predicted"/>
<sequence length="216" mass="24958">MSQTTYNNDISGLANINELYESSLIKKWIKLIPTDKTISFEEYNRKDHFIPIADIVLDSELFTSGKKQGNKKRNTLIQFVPIISTEAFNKKTEWLYLLVINGMIVKIGGTRTGLKGRVASYLCGHHIEERGKSGDCSKTNGFIYNTFEFYLKLGCKIQMYGYELPKTEITIEIFGKETKIIAQTYHAYESTFLEDYKKNYNEYPILSDNCDPDYKE</sequence>
<protein>
    <submittedName>
        <fullName evidence="1">Uncharacterized protein</fullName>
    </submittedName>
</protein>
<dbReference type="EMBL" id="MN739559">
    <property type="protein sequence ID" value="QHT13071.1"/>
    <property type="molecule type" value="Genomic_DNA"/>
</dbReference>
<name>A0A6C0D9C4_9ZZZZ</name>
<organism evidence="1">
    <name type="scientific">viral metagenome</name>
    <dbReference type="NCBI Taxonomy" id="1070528"/>
    <lineage>
        <taxon>unclassified sequences</taxon>
        <taxon>metagenomes</taxon>
        <taxon>organismal metagenomes</taxon>
    </lineage>
</organism>
<dbReference type="Gene3D" id="3.40.1440.50">
    <property type="match status" value="1"/>
</dbReference>
<dbReference type="AlphaFoldDB" id="A0A6C0D9C4"/>
<evidence type="ECO:0000313" key="1">
    <source>
        <dbReference type="EMBL" id="QHT13071.1"/>
    </source>
</evidence>
<accession>A0A6C0D9C4</accession>